<feature type="compositionally biased region" description="Basic and acidic residues" evidence="1">
    <location>
        <begin position="101"/>
        <end position="110"/>
    </location>
</feature>
<dbReference type="Proteomes" id="UP000602510">
    <property type="component" value="Unassembled WGS sequence"/>
</dbReference>
<feature type="region of interest" description="Disordered" evidence="1">
    <location>
        <begin position="218"/>
        <end position="252"/>
    </location>
</feature>
<reference evidence="2" key="1">
    <citation type="submission" date="2020-04" db="EMBL/GenBank/DDBJ databases">
        <title>Hybrid Assembly of Korean Phytophthora infestans isolates.</title>
        <authorList>
            <person name="Prokchorchik M."/>
            <person name="Lee Y."/>
            <person name="Seo J."/>
            <person name="Cho J.-H."/>
            <person name="Park Y.-E."/>
            <person name="Jang D.-C."/>
            <person name="Im J.-S."/>
            <person name="Choi J.-G."/>
            <person name="Park H.-J."/>
            <person name="Lee G.-B."/>
            <person name="Lee Y.-G."/>
            <person name="Hong S.-Y."/>
            <person name="Cho K."/>
            <person name="Sohn K.H."/>
        </authorList>
    </citation>
    <scope>NUCLEOTIDE SEQUENCE</scope>
    <source>
        <strain evidence="2">KR_1_A1</strain>
        <strain evidence="3">KR_2_A2</strain>
    </source>
</reference>
<gene>
    <name evidence="2" type="ORF">GN244_ATG06237</name>
    <name evidence="3" type="ORF">GN958_ATG07036</name>
</gene>
<feature type="compositionally biased region" description="Low complexity" evidence="1">
    <location>
        <begin position="111"/>
        <end position="126"/>
    </location>
</feature>
<dbReference type="Proteomes" id="UP000704712">
    <property type="component" value="Unassembled WGS sequence"/>
</dbReference>
<keyword evidence="4" id="KW-1185">Reference proteome</keyword>
<dbReference type="EMBL" id="WSZM01000121">
    <property type="protein sequence ID" value="KAF4041515.1"/>
    <property type="molecule type" value="Genomic_DNA"/>
</dbReference>
<evidence type="ECO:0000313" key="3">
    <source>
        <dbReference type="EMBL" id="KAF4143784.1"/>
    </source>
</evidence>
<sequence>MAGLESPMQTKAFNIFWHKADLRLVEKPEPEAPVFAFSRPTLFGGREEFLLQYPARLETPSELDVSRHRFTVRHGKKRRSFRAPDVATFDTWLSALEQALEPKRDSEHRQTPSSAATTATTSTARSNGDSSQGRASNAGSAGTRASSRGRISTLASNPNSRRSCNSQPRAPALRLTLERPCFTRDPNNLKLIKLHRPAATIAEAEVDDADDDEVLDVPDTESEIEDEPEDETTDVSEKGAASTIGSKPFTSGDDCTDDVEIAIVTDDQSDVVGSKEAELEVKLAIEALVAAVINNTIQAPGVKAPAAPTPRSFTMEPAPKSSSRSKTFASKFKWVPLDPNNSCLIWVRRSIETDVNSAPPSNTGRKRATSARRWVPVDPTSTRPIWIRRAEHAAVRMESRYKAISDTRKWVPLDPENSRFIWVRHQVASGKPHRH</sequence>
<comment type="caution">
    <text evidence="2">The sequence shown here is derived from an EMBL/GenBank/DDBJ whole genome shotgun (WGS) entry which is preliminary data.</text>
</comment>
<accession>A0A833TDF7</accession>
<name>A0A833TDF7_PHYIN</name>
<organism evidence="2 4">
    <name type="scientific">Phytophthora infestans</name>
    <name type="common">Potato late blight agent</name>
    <name type="synonym">Botrytis infestans</name>
    <dbReference type="NCBI Taxonomy" id="4787"/>
    <lineage>
        <taxon>Eukaryota</taxon>
        <taxon>Sar</taxon>
        <taxon>Stramenopiles</taxon>
        <taxon>Oomycota</taxon>
        <taxon>Peronosporomycetes</taxon>
        <taxon>Peronosporales</taxon>
        <taxon>Peronosporaceae</taxon>
        <taxon>Phytophthora</taxon>
    </lineage>
</organism>
<evidence type="ECO:0000313" key="4">
    <source>
        <dbReference type="Proteomes" id="UP000602510"/>
    </source>
</evidence>
<dbReference type="EMBL" id="JAACNO010000953">
    <property type="protein sequence ID" value="KAF4143784.1"/>
    <property type="molecule type" value="Genomic_DNA"/>
</dbReference>
<evidence type="ECO:0008006" key="5">
    <source>
        <dbReference type="Google" id="ProtNLM"/>
    </source>
</evidence>
<feature type="compositionally biased region" description="Polar residues" evidence="1">
    <location>
        <begin position="127"/>
        <end position="168"/>
    </location>
</feature>
<evidence type="ECO:0000256" key="1">
    <source>
        <dbReference type="SAM" id="MobiDB-lite"/>
    </source>
</evidence>
<feature type="region of interest" description="Disordered" evidence="1">
    <location>
        <begin position="101"/>
        <end position="171"/>
    </location>
</feature>
<feature type="region of interest" description="Disordered" evidence="1">
    <location>
        <begin position="356"/>
        <end position="375"/>
    </location>
</feature>
<feature type="region of interest" description="Disordered" evidence="1">
    <location>
        <begin position="302"/>
        <end position="324"/>
    </location>
</feature>
<proteinExistence type="predicted"/>
<dbReference type="AlphaFoldDB" id="A0A833TDF7"/>
<evidence type="ECO:0000313" key="2">
    <source>
        <dbReference type="EMBL" id="KAF4041515.1"/>
    </source>
</evidence>
<feature type="compositionally biased region" description="Acidic residues" evidence="1">
    <location>
        <begin position="218"/>
        <end position="234"/>
    </location>
</feature>
<protein>
    <recommendedName>
        <fullName evidence="5">PH domain-containing protein</fullName>
    </recommendedName>
</protein>